<keyword evidence="3" id="KW-0812">Transmembrane</keyword>
<dbReference type="Pfam" id="PF01370">
    <property type="entry name" value="Epimerase"/>
    <property type="match status" value="1"/>
</dbReference>
<proteinExistence type="predicted"/>
<dbReference type="GO" id="GO:0070403">
    <property type="term" value="F:NAD+ binding"/>
    <property type="evidence" value="ECO:0007669"/>
    <property type="project" value="InterPro"/>
</dbReference>
<dbReference type="PANTHER" id="PTHR43078">
    <property type="entry name" value="UDP-GLUCURONIC ACID DECARBOXYLASE-RELATED"/>
    <property type="match status" value="1"/>
</dbReference>
<keyword evidence="6" id="KW-1133">Transmembrane helix</keyword>
<dbReference type="GO" id="GO:0048040">
    <property type="term" value="F:UDP-glucuronate decarboxylase activity"/>
    <property type="evidence" value="ECO:0007669"/>
    <property type="project" value="TreeGrafter"/>
</dbReference>
<sequence>MNILITGGAGFIGSHLAERLASEGHSVICLDNLSSGDTRNLDGVGGGRIRFVRHDVVQPFDFDVEWIFHLASMASPAAFERHALEIALTNSLGTLNALRLAEKRGARILVASTSEVYGDPEVHPQAEDYRGNVATMGPRAPYDESKRFAETLAYIYAKRGVDVRVARIFNTYGPRMGVGDGRVIPNFITQALKRQPLTVHGDGSQTRSFCYVDDLVEGLLRLMTHTQEGVTGVPVNLGNPEEHTVLEVAHLILELTGSHSEIVFTPLPKDDPRRRRPDITRARTLLGWEAKTPLRVGLQHTINHFRERLKQA</sequence>
<comment type="caution">
    <text evidence="14">The sequence shown here is derived from an EMBL/GenBank/DDBJ whole genome shotgun (WGS) entry which is preliminary data.</text>
</comment>
<evidence type="ECO:0000256" key="3">
    <source>
        <dbReference type="ARBA" id="ARBA00022692"/>
    </source>
</evidence>
<dbReference type="CDD" id="cd05230">
    <property type="entry name" value="UGD_SDR_e"/>
    <property type="match status" value="1"/>
</dbReference>
<evidence type="ECO:0000313" key="14">
    <source>
        <dbReference type="EMBL" id="PSN86542.1"/>
    </source>
</evidence>
<evidence type="ECO:0000256" key="1">
    <source>
        <dbReference type="ARBA" id="ARBA00001911"/>
    </source>
</evidence>
<dbReference type="GO" id="GO:0005737">
    <property type="term" value="C:cytoplasm"/>
    <property type="evidence" value="ECO:0007669"/>
    <property type="project" value="TreeGrafter"/>
</dbReference>
<dbReference type="Gene3D" id="3.40.50.720">
    <property type="entry name" value="NAD(P)-binding Rossmann-like Domain"/>
    <property type="match status" value="1"/>
</dbReference>
<dbReference type="AlphaFoldDB" id="A0A2R6AJI8"/>
<evidence type="ECO:0000256" key="7">
    <source>
        <dbReference type="ARBA" id="ARBA00023027"/>
    </source>
</evidence>
<keyword evidence="8" id="KW-0333">Golgi apparatus</keyword>
<dbReference type="GO" id="GO:0042732">
    <property type="term" value="P:D-xylose metabolic process"/>
    <property type="evidence" value="ECO:0007669"/>
    <property type="project" value="InterPro"/>
</dbReference>
<evidence type="ECO:0000259" key="13">
    <source>
        <dbReference type="Pfam" id="PF01370"/>
    </source>
</evidence>
<evidence type="ECO:0000256" key="11">
    <source>
        <dbReference type="ARBA" id="ARBA00023239"/>
    </source>
</evidence>
<evidence type="ECO:0000313" key="15">
    <source>
        <dbReference type="Proteomes" id="UP000240322"/>
    </source>
</evidence>
<evidence type="ECO:0000256" key="2">
    <source>
        <dbReference type="ARBA" id="ARBA00004323"/>
    </source>
</evidence>
<protein>
    <submittedName>
        <fullName evidence="14">NAD-dependent dehydratase</fullName>
    </submittedName>
</protein>
<evidence type="ECO:0000256" key="10">
    <source>
        <dbReference type="ARBA" id="ARBA00023180"/>
    </source>
</evidence>
<keyword evidence="9" id="KW-0472">Membrane</keyword>
<gene>
    <name evidence="14" type="ORF">B9Q03_11635</name>
</gene>
<evidence type="ECO:0000256" key="12">
    <source>
        <dbReference type="ARBA" id="ARBA00037859"/>
    </source>
</evidence>
<reference evidence="14 15" key="1">
    <citation type="submission" date="2017-04" db="EMBL/GenBank/DDBJ databases">
        <title>Novel microbial lineages endemic to geothermal iron-oxide mats fill important gaps in the evolutionary history of Archaea.</title>
        <authorList>
            <person name="Jay Z.J."/>
            <person name="Beam J.P."/>
            <person name="Dlakic M."/>
            <person name="Rusch D.B."/>
            <person name="Kozubal M.A."/>
            <person name="Inskeep W.P."/>
        </authorList>
    </citation>
    <scope>NUCLEOTIDE SEQUENCE [LARGE SCALE GENOMIC DNA]</scope>
    <source>
        <strain evidence="14">OSP_D</strain>
    </source>
</reference>
<name>A0A2R6AJI8_9ARCH</name>
<dbReference type="InterPro" id="IPR044516">
    <property type="entry name" value="UXS-like"/>
</dbReference>
<comment type="subcellular location">
    <subcellularLocation>
        <location evidence="2">Golgi apparatus membrane</location>
        <topology evidence="2">Single-pass type II membrane protein</topology>
    </subcellularLocation>
    <subcellularLocation>
        <location evidence="12">Golgi apparatus</location>
        <location evidence="12">Golgi stack membrane</location>
    </subcellularLocation>
</comment>
<comment type="cofactor">
    <cofactor evidence="1">
        <name>NAD(+)</name>
        <dbReference type="ChEBI" id="CHEBI:57540"/>
    </cofactor>
</comment>
<keyword evidence="5" id="KW-0735">Signal-anchor</keyword>
<dbReference type="EMBL" id="NEXE01000207">
    <property type="protein sequence ID" value="PSN86542.1"/>
    <property type="molecule type" value="Genomic_DNA"/>
</dbReference>
<evidence type="ECO:0000256" key="4">
    <source>
        <dbReference type="ARBA" id="ARBA00022793"/>
    </source>
</evidence>
<accession>A0A2R6AJI8</accession>
<evidence type="ECO:0000256" key="9">
    <source>
        <dbReference type="ARBA" id="ARBA00023136"/>
    </source>
</evidence>
<dbReference type="Proteomes" id="UP000240322">
    <property type="component" value="Unassembled WGS sequence"/>
</dbReference>
<dbReference type="PANTHER" id="PTHR43078:SF6">
    <property type="entry name" value="UDP-GLUCURONIC ACID DECARBOXYLASE 1"/>
    <property type="match status" value="1"/>
</dbReference>
<dbReference type="InterPro" id="IPR001509">
    <property type="entry name" value="Epimerase_deHydtase"/>
</dbReference>
<keyword evidence="11" id="KW-0456">Lyase</keyword>
<evidence type="ECO:0000256" key="5">
    <source>
        <dbReference type="ARBA" id="ARBA00022968"/>
    </source>
</evidence>
<keyword evidence="10" id="KW-0325">Glycoprotein</keyword>
<evidence type="ECO:0000256" key="6">
    <source>
        <dbReference type="ARBA" id="ARBA00022989"/>
    </source>
</evidence>
<keyword evidence="7" id="KW-0520">NAD</keyword>
<feature type="domain" description="NAD-dependent epimerase/dehydratase" evidence="13">
    <location>
        <begin position="3"/>
        <end position="238"/>
    </location>
</feature>
<dbReference type="FunFam" id="3.40.50.720:FF:000065">
    <property type="entry name" value="UDP-glucuronic acid decarboxylase 1"/>
    <property type="match status" value="1"/>
</dbReference>
<evidence type="ECO:0000256" key="8">
    <source>
        <dbReference type="ARBA" id="ARBA00023034"/>
    </source>
</evidence>
<organism evidence="14 15">
    <name type="scientific">Candidatus Marsarchaeota G2 archaeon OSP_D</name>
    <dbReference type="NCBI Taxonomy" id="1978157"/>
    <lineage>
        <taxon>Archaea</taxon>
        <taxon>Candidatus Marsarchaeota</taxon>
        <taxon>Candidatus Marsarchaeota group 2</taxon>
    </lineage>
</organism>
<keyword evidence="4" id="KW-0210">Decarboxylase</keyword>
<dbReference type="SUPFAM" id="SSF51735">
    <property type="entry name" value="NAD(P)-binding Rossmann-fold domains"/>
    <property type="match status" value="1"/>
</dbReference>
<dbReference type="InterPro" id="IPR036291">
    <property type="entry name" value="NAD(P)-bd_dom_sf"/>
</dbReference>